<dbReference type="NCBIfam" id="TIGR03071">
    <property type="entry name" value="couple_hipA"/>
    <property type="match status" value="1"/>
</dbReference>
<dbReference type="InterPro" id="IPR012893">
    <property type="entry name" value="HipA-like_C"/>
</dbReference>
<gene>
    <name evidence="6" type="ORF">ATL41_2353</name>
</gene>
<evidence type="ECO:0000313" key="6">
    <source>
        <dbReference type="EMBL" id="PFG37586.1"/>
    </source>
</evidence>
<proteinExistence type="inferred from homology"/>
<keyword evidence="3 6" id="KW-0418">Kinase</keyword>
<feature type="domain" description="HipA-like C-terminal" evidence="4">
    <location>
        <begin position="149"/>
        <end position="384"/>
    </location>
</feature>
<evidence type="ECO:0000259" key="5">
    <source>
        <dbReference type="Pfam" id="PF13657"/>
    </source>
</evidence>
<comment type="caution">
    <text evidence="6">The sequence shown here is derived from an EMBL/GenBank/DDBJ whole genome shotgun (WGS) entry which is preliminary data.</text>
</comment>
<dbReference type="PANTHER" id="PTHR37419:SF1">
    <property type="entry name" value="SERINE_THREONINE-PROTEIN KINASE TOXIN HIPA"/>
    <property type="match status" value="1"/>
</dbReference>
<evidence type="ECO:0000256" key="2">
    <source>
        <dbReference type="ARBA" id="ARBA00022679"/>
    </source>
</evidence>
<protein>
    <submittedName>
        <fullName evidence="6">Serine/threonine-protein kinase HipA</fullName>
    </submittedName>
</protein>
<organism evidence="6 7">
    <name type="scientific">Flavimobilis soli</name>
    <dbReference type="NCBI Taxonomy" id="442709"/>
    <lineage>
        <taxon>Bacteria</taxon>
        <taxon>Bacillati</taxon>
        <taxon>Actinomycetota</taxon>
        <taxon>Actinomycetes</taxon>
        <taxon>Micrococcales</taxon>
        <taxon>Jonesiaceae</taxon>
        <taxon>Flavimobilis</taxon>
    </lineage>
</organism>
<dbReference type="InterPro" id="IPR052028">
    <property type="entry name" value="HipA_Ser/Thr_kinase"/>
</dbReference>
<keyword evidence="2" id="KW-0808">Transferase</keyword>
<reference evidence="6 7" key="1">
    <citation type="submission" date="2017-10" db="EMBL/GenBank/DDBJ databases">
        <title>Sequencing the genomes of 1000 actinobacteria strains.</title>
        <authorList>
            <person name="Klenk H.-P."/>
        </authorList>
    </citation>
    <scope>NUCLEOTIDE SEQUENCE [LARGE SCALE GENOMIC DNA]</scope>
    <source>
        <strain evidence="6 7">DSM 21574</strain>
    </source>
</reference>
<dbReference type="Pfam" id="PF13657">
    <property type="entry name" value="Couple_hipA"/>
    <property type="match status" value="1"/>
</dbReference>
<dbReference type="EMBL" id="PDJH01000001">
    <property type="protein sequence ID" value="PFG37586.1"/>
    <property type="molecule type" value="Genomic_DNA"/>
</dbReference>
<dbReference type="RefSeq" id="WP_098458612.1">
    <property type="nucleotide sequence ID" value="NZ_PDJH01000001.1"/>
</dbReference>
<comment type="similarity">
    <text evidence="1">Belongs to the HipA Ser/Thr kinase family.</text>
</comment>
<sequence>MTAPSRLAVTLAGEHVADVERIRGRLRLTYTDAGTRPGTTPLSLSLPRERGAFTGDVVETYLRGLLPESPAAIEALRATYGVDPNDPLDALGAIGRDCAGAVQFCDADTLDGPRADGDLLPATSSDIEGRLASMRSGNDSSWTMPGEHWSLGGMQDKLALRHEDGRWFWAHGDEPTTHIVKPGVRGAKSQALVEHVTMRAAAMLGCDVATTAFTDFASERAIVIERFDRARGADGRLVRTHAEDVCQALGVREKYEELGGPAAAAVARFLRDAAETAREARANVASFVDAVVLNTVVAAPDAHARNYSVLLDGDSVRLAPLYDVATALAYAPHQGDARPVAMSVGGCADAARIGREHWMRFSDDVGVAAETVLDRVAEVRELAPRAFVAALDEIEDDWDGQVADVRPRLKAGLDGLPDRG</sequence>
<dbReference type="PANTHER" id="PTHR37419">
    <property type="entry name" value="SERINE/THREONINE-PROTEIN KINASE TOXIN HIPA"/>
    <property type="match status" value="1"/>
</dbReference>
<evidence type="ECO:0000259" key="4">
    <source>
        <dbReference type="Pfam" id="PF07804"/>
    </source>
</evidence>
<dbReference type="OrthoDB" id="3182374at2"/>
<dbReference type="AlphaFoldDB" id="A0A2A9EG41"/>
<feature type="domain" description="HipA N-terminal subdomain 1" evidence="5">
    <location>
        <begin position="7"/>
        <end position="104"/>
    </location>
</feature>
<dbReference type="Gene3D" id="1.10.1070.20">
    <property type="match status" value="1"/>
</dbReference>
<keyword evidence="7" id="KW-1185">Reference proteome</keyword>
<evidence type="ECO:0000256" key="1">
    <source>
        <dbReference type="ARBA" id="ARBA00010164"/>
    </source>
</evidence>
<dbReference type="InterPro" id="IPR017508">
    <property type="entry name" value="HipA_N1"/>
</dbReference>
<dbReference type="GO" id="GO:0005829">
    <property type="term" value="C:cytosol"/>
    <property type="evidence" value="ECO:0007669"/>
    <property type="project" value="TreeGrafter"/>
</dbReference>
<evidence type="ECO:0000256" key="3">
    <source>
        <dbReference type="ARBA" id="ARBA00022777"/>
    </source>
</evidence>
<accession>A0A2A9EG41</accession>
<dbReference type="Proteomes" id="UP000221394">
    <property type="component" value="Unassembled WGS sequence"/>
</dbReference>
<evidence type="ECO:0000313" key="7">
    <source>
        <dbReference type="Proteomes" id="UP000221394"/>
    </source>
</evidence>
<dbReference type="GO" id="GO:0004674">
    <property type="term" value="F:protein serine/threonine kinase activity"/>
    <property type="evidence" value="ECO:0007669"/>
    <property type="project" value="TreeGrafter"/>
</dbReference>
<name>A0A2A9EG41_9MICO</name>
<dbReference type="Pfam" id="PF07804">
    <property type="entry name" value="HipA_C"/>
    <property type="match status" value="1"/>
</dbReference>